<reference evidence="4 5" key="1">
    <citation type="journal article" date="2011" name="J. Bacteriol.">
        <title>Genome Sequence of Mycoplasma putrefaciens Type Strain KS1.</title>
        <authorList>
            <person name="Calcutt M.J."/>
            <person name="Foecking M.F."/>
        </authorList>
    </citation>
    <scope>NUCLEOTIDE SEQUENCE [LARGE SCALE GENOMIC DNA]</scope>
    <source>
        <strain evidence="5">ATCC 15718 / NCTC 10155 / C30 KS-1 / KS-1</strain>
    </source>
</reference>
<dbReference type="InterPro" id="IPR016193">
    <property type="entry name" value="Cytidine_deaminase-like"/>
</dbReference>
<gene>
    <name evidence="4" type="ordered locus">MPUT_0719</name>
</gene>
<dbReference type="Pfam" id="PF00383">
    <property type="entry name" value="dCMP_cyt_deam_1"/>
    <property type="match status" value="1"/>
</dbReference>
<dbReference type="EMBL" id="CP003021">
    <property type="protein sequence ID" value="AEM69053.1"/>
    <property type="molecule type" value="Genomic_DNA"/>
</dbReference>
<dbReference type="RefSeq" id="WP_014035408.1">
    <property type="nucleotide sequence ID" value="NC_015946.1"/>
</dbReference>
<keyword evidence="1" id="KW-0479">Metal-binding</keyword>
<dbReference type="SUPFAM" id="SSF53927">
    <property type="entry name" value="Cytidine deaminase-like"/>
    <property type="match status" value="1"/>
</dbReference>
<organism evidence="4 5">
    <name type="scientific">Mycoplasma putrefaciens (strain ATCC 15718 / NCTC 10155 / C30 KS-1 / KS-1)</name>
    <dbReference type="NCBI Taxonomy" id="743965"/>
    <lineage>
        <taxon>Bacteria</taxon>
        <taxon>Bacillati</taxon>
        <taxon>Mycoplasmatota</taxon>
        <taxon>Mollicutes</taxon>
        <taxon>Mycoplasmataceae</taxon>
        <taxon>Mycoplasma</taxon>
    </lineage>
</organism>
<dbReference type="PROSITE" id="PS00903">
    <property type="entry name" value="CYT_DCMP_DEAMINASES_1"/>
    <property type="match status" value="1"/>
</dbReference>
<sequence length="147" mass="17186">MKEFDKILEILIQEAKKALINHDIPVSACIIDQNNNIISLSYNTNQKEKSISNHAEINVVNNVIKKLDNLNLTNYKLISTLEPCQMCYAAISYSKIRDIYYLLDSIKFGITNKYSINDININLVQIKNRKKQEEYHKILNNFFCKKR</sequence>
<evidence type="ECO:0000256" key="2">
    <source>
        <dbReference type="ARBA" id="ARBA00022833"/>
    </source>
</evidence>
<dbReference type="GO" id="GO:0002100">
    <property type="term" value="P:tRNA wobble adenosine to inosine editing"/>
    <property type="evidence" value="ECO:0007669"/>
    <property type="project" value="InterPro"/>
</dbReference>
<dbReference type="GO" id="GO:0052717">
    <property type="term" value="F:tRNA-specific adenosine-34 deaminase activity"/>
    <property type="evidence" value="ECO:0007669"/>
    <property type="project" value="UniProtKB-EC"/>
</dbReference>
<dbReference type="PANTHER" id="PTHR11079">
    <property type="entry name" value="CYTOSINE DEAMINASE FAMILY MEMBER"/>
    <property type="match status" value="1"/>
</dbReference>
<accession>A0A7U3ZT77</accession>
<feature type="domain" description="CMP/dCMP-type deaminase" evidence="3">
    <location>
        <begin position="2"/>
        <end position="112"/>
    </location>
</feature>
<dbReference type="AlphaFoldDB" id="A0A7U3ZT77"/>
<evidence type="ECO:0000259" key="3">
    <source>
        <dbReference type="PROSITE" id="PS51747"/>
    </source>
</evidence>
<protein>
    <recommendedName>
        <fullName evidence="3">CMP/dCMP-type deaminase domain-containing protein</fullName>
    </recommendedName>
</protein>
<dbReference type="Gene3D" id="3.40.140.10">
    <property type="entry name" value="Cytidine Deaminase, domain 2"/>
    <property type="match status" value="1"/>
</dbReference>
<evidence type="ECO:0000256" key="1">
    <source>
        <dbReference type="ARBA" id="ARBA00022723"/>
    </source>
</evidence>
<dbReference type="InterPro" id="IPR016192">
    <property type="entry name" value="APOBEC/CMP_deaminase_Zn-bd"/>
</dbReference>
<dbReference type="PROSITE" id="PS51747">
    <property type="entry name" value="CYT_DCMP_DEAMINASES_2"/>
    <property type="match status" value="1"/>
</dbReference>
<dbReference type="InterPro" id="IPR002125">
    <property type="entry name" value="CMP_dCMP_dom"/>
</dbReference>
<evidence type="ECO:0000313" key="4">
    <source>
        <dbReference type="EMBL" id="AEM69053.1"/>
    </source>
</evidence>
<dbReference type="GO" id="GO:0008270">
    <property type="term" value="F:zinc ion binding"/>
    <property type="evidence" value="ECO:0007669"/>
    <property type="project" value="InterPro"/>
</dbReference>
<dbReference type="PANTHER" id="PTHR11079:SF179">
    <property type="entry name" value="TRNA(ADENINE(34)) DEAMINASE, CHLOROPLASTIC"/>
    <property type="match status" value="1"/>
</dbReference>
<proteinExistence type="predicted"/>
<keyword evidence="2" id="KW-0862">Zinc</keyword>
<dbReference type="KEGG" id="mpf:MPUT_0719"/>
<evidence type="ECO:0000313" key="5">
    <source>
        <dbReference type="Proteomes" id="UP000008907"/>
    </source>
</evidence>
<dbReference type="Proteomes" id="UP000008907">
    <property type="component" value="Chromosome"/>
</dbReference>
<dbReference type="CDD" id="cd01285">
    <property type="entry name" value="nucleoside_deaminase"/>
    <property type="match status" value="1"/>
</dbReference>
<name>A0A7U3ZT77_MYCPK</name>